<proteinExistence type="predicted"/>
<dbReference type="Proteomes" id="UP000694865">
    <property type="component" value="Unplaced"/>
</dbReference>
<dbReference type="GeneID" id="102804125"/>
<dbReference type="PROSITE" id="PS50092">
    <property type="entry name" value="TSP1"/>
    <property type="match status" value="2"/>
</dbReference>
<dbReference type="RefSeq" id="XP_006816653.1">
    <property type="nucleotide sequence ID" value="XM_006816590.1"/>
</dbReference>
<dbReference type="SUPFAM" id="SSF82895">
    <property type="entry name" value="TSP-1 type 1 repeat"/>
    <property type="match status" value="2"/>
</dbReference>
<keyword evidence="2" id="KW-0964">Secreted</keyword>
<reference evidence="4" key="1">
    <citation type="submission" date="2025-08" db="UniProtKB">
        <authorList>
            <consortium name="RefSeq"/>
        </authorList>
    </citation>
    <scope>IDENTIFICATION</scope>
    <source>
        <tissue evidence="4">Testes</tissue>
    </source>
</reference>
<evidence type="ECO:0000256" key="1">
    <source>
        <dbReference type="ARBA" id="ARBA00004613"/>
    </source>
</evidence>
<name>A0ABM0M9G2_SACKO</name>
<protein>
    <submittedName>
        <fullName evidence="4">ADAMTS-like protein 1-like</fullName>
    </submittedName>
</protein>
<evidence type="ECO:0000313" key="4">
    <source>
        <dbReference type="RefSeq" id="XP_006816653.1"/>
    </source>
</evidence>
<keyword evidence="3" id="KW-1185">Reference proteome</keyword>
<dbReference type="InterPro" id="IPR036383">
    <property type="entry name" value="TSP1_rpt_sf"/>
</dbReference>
<dbReference type="InterPro" id="IPR000884">
    <property type="entry name" value="TSP1_rpt"/>
</dbReference>
<accession>A0ABM0M9G2</accession>
<dbReference type="PANTHER" id="PTHR13723">
    <property type="entry name" value="ADAMTS A DISINTEGRIN AND METALLOPROTEASE WITH THROMBOSPONDIN MOTIFS PROTEASE"/>
    <property type="match status" value="1"/>
</dbReference>
<sequence>MLYFILEAGVIRISGPTVIKQSQSIQELSRASSEPSYVVGEWSLCSKTCGPGIQVRPVSCQIYLTYSESTVVLEDDKCLTIKPEENQECNIGSCMNYGESEYPTVDIETEIYKDISTSNSVENSCSVTCGEGSRIRASICMKPTTTGSMEETDSVECNKLEQPPIILPCTGPPCY</sequence>
<evidence type="ECO:0000256" key="2">
    <source>
        <dbReference type="ARBA" id="ARBA00022525"/>
    </source>
</evidence>
<evidence type="ECO:0000313" key="3">
    <source>
        <dbReference type="Proteomes" id="UP000694865"/>
    </source>
</evidence>
<organism evidence="3 4">
    <name type="scientific">Saccoglossus kowalevskii</name>
    <name type="common">Acorn worm</name>
    <dbReference type="NCBI Taxonomy" id="10224"/>
    <lineage>
        <taxon>Eukaryota</taxon>
        <taxon>Metazoa</taxon>
        <taxon>Hemichordata</taxon>
        <taxon>Enteropneusta</taxon>
        <taxon>Harrimaniidae</taxon>
        <taxon>Saccoglossus</taxon>
    </lineage>
</organism>
<dbReference type="Pfam" id="PF19030">
    <property type="entry name" value="TSP1_ADAMTS"/>
    <property type="match status" value="2"/>
</dbReference>
<feature type="non-terminal residue" evidence="4">
    <location>
        <position position="175"/>
    </location>
</feature>
<dbReference type="InterPro" id="IPR050439">
    <property type="entry name" value="ADAMTS_ADAMTS-like"/>
</dbReference>
<dbReference type="Gene3D" id="2.20.100.10">
    <property type="entry name" value="Thrombospondin type-1 (TSP1) repeat"/>
    <property type="match status" value="1"/>
</dbReference>
<gene>
    <name evidence="4" type="primary">LOC102804125</name>
</gene>
<comment type="subcellular location">
    <subcellularLocation>
        <location evidence="1">Secreted</location>
    </subcellularLocation>
</comment>